<dbReference type="RefSeq" id="WP_395436433.1">
    <property type="nucleotide sequence ID" value="NZ_JBAWKC010000001.1"/>
</dbReference>
<feature type="transmembrane region" description="Helical" evidence="1">
    <location>
        <begin position="58"/>
        <end position="75"/>
    </location>
</feature>
<evidence type="ECO:0000313" key="3">
    <source>
        <dbReference type="EMBL" id="MFH6767157.1"/>
    </source>
</evidence>
<proteinExistence type="predicted"/>
<dbReference type="GO" id="GO:0004519">
    <property type="term" value="F:endonuclease activity"/>
    <property type="evidence" value="ECO:0007669"/>
    <property type="project" value="UniProtKB-KW"/>
</dbReference>
<comment type="caution">
    <text evidence="3">The sequence shown here is derived from an EMBL/GenBank/DDBJ whole genome shotgun (WGS) entry which is preliminary data.</text>
</comment>
<gene>
    <name evidence="3" type="ORF">V8G56_00295</name>
</gene>
<evidence type="ECO:0000259" key="2">
    <source>
        <dbReference type="Pfam" id="PF03372"/>
    </source>
</evidence>
<keyword evidence="3" id="KW-0540">Nuclease</keyword>
<organism evidence="3 4">
    <name type="scientific">Gaetbulibacter aquiaggeris</name>
    <dbReference type="NCBI Taxonomy" id="1735373"/>
    <lineage>
        <taxon>Bacteria</taxon>
        <taxon>Pseudomonadati</taxon>
        <taxon>Bacteroidota</taxon>
        <taxon>Flavobacteriia</taxon>
        <taxon>Flavobacteriales</taxon>
        <taxon>Flavobacteriaceae</taxon>
        <taxon>Gaetbulibacter</taxon>
    </lineage>
</organism>
<keyword evidence="1" id="KW-1133">Transmembrane helix</keyword>
<dbReference type="SUPFAM" id="SSF56219">
    <property type="entry name" value="DNase I-like"/>
    <property type="match status" value="1"/>
</dbReference>
<reference evidence="3 4" key="1">
    <citation type="submission" date="2024-02" db="EMBL/GenBank/DDBJ databases">
        <title>A Gaetbulibacter species isolated from tidal flats and genomic insights of their niches.</title>
        <authorList>
            <person name="Ye Y."/>
        </authorList>
    </citation>
    <scope>NUCLEOTIDE SEQUENCE [LARGE SCALE GENOMIC DNA]</scope>
    <source>
        <strain evidence="3 4">KEM-8</strain>
    </source>
</reference>
<feature type="domain" description="Endonuclease/exonuclease/phosphatase" evidence="2">
    <location>
        <begin position="112"/>
        <end position="276"/>
    </location>
</feature>
<name>A0ABW7MPQ1_9FLAO</name>
<sequence>MMLQLIDVVTILGLLAVHFVIKERTFWSSLFFYALPLPVIIFIVLMLSIVLTKKWRRYNLIIAALLLLVWLGRSFKLHIQDDILENDLEVVFWNTARLNTFETAFNEVEDIPDVMVLAEYRNKDIGELKIRYPEYYFYRSDQEMLIFSKTPLVIERENTSKFNTSVINFKTAGINFYAVDAAGSTDVPREWGLRYINKSIKEKNNTIVLGDFNTPYESIYLKELKKDFNHAFSKKGNGFKETWFYNLPLLCLDYIWVSRDLHILKTEKVFSSKSDHSMLKTVVKRQ</sequence>
<dbReference type="Pfam" id="PF03372">
    <property type="entry name" value="Exo_endo_phos"/>
    <property type="match status" value="1"/>
</dbReference>
<dbReference type="InterPro" id="IPR005135">
    <property type="entry name" value="Endo/exonuclease/phosphatase"/>
</dbReference>
<evidence type="ECO:0000313" key="4">
    <source>
        <dbReference type="Proteomes" id="UP001610104"/>
    </source>
</evidence>
<keyword evidence="1" id="KW-0472">Membrane</keyword>
<accession>A0ABW7MPQ1</accession>
<dbReference type="EMBL" id="JBAWKC010000001">
    <property type="protein sequence ID" value="MFH6767157.1"/>
    <property type="molecule type" value="Genomic_DNA"/>
</dbReference>
<protein>
    <submittedName>
        <fullName evidence="3">Endonuclease/exonuclease/phosphatase family protein</fullName>
    </submittedName>
</protein>
<evidence type="ECO:0000256" key="1">
    <source>
        <dbReference type="SAM" id="Phobius"/>
    </source>
</evidence>
<feature type="transmembrane region" description="Helical" evidence="1">
    <location>
        <begin position="27"/>
        <end position="51"/>
    </location>
</feature>
<keyword evidence="4" id="KW-1185">Reference proteome</keyword>
<keyword evidence="3" id="KW-0255">Endonuclease</keyword>
<keyword evidence="1" id="KW-0812">Transmembrane</keyword>
<keyword evidence="3" id="KW-0378">Hydrolase</keyword>
<dbReference type="Gene3D" id="3.60.10.10">
    <property type="entry name" value="Endonuclease/exonuclease/phosphatase"/>
    <property type="match status" value="1"/>
</dbReference>
<dbReference type="Proteomes" id="UP001610104">
    <property type="component" value="Unassembled WGS sequence"/>
</dbReference>
<dbReference type="InterPro" id="IPR036691">
    <property type="entry name" value="Endo/exonu/phosph_ase_sf"/>
</dbReference>